<dbReference type="Pfam" id="PF13392">
    <property type="entry name" value="HNH_3"/>
    <property type="match status" value="1"/>
</dbReference>
<accession>A0ABY9IU16</accession>
<sequence>MPTSPYTRDRLEQAALSSRTLSEALTTLGVDPKSSTRRYVADRMRTMGVDTSHFEREGARWTKDVLEPVVAASSSVYEVLRRLGLELVGGHHTNISRRIKAYGIDTSHFVQPPRAGTTKRRLPPEELLIKDPSPHARRVPGSRLKGAMSALGVVTRCAVCGIDPIWRNQPLPLEVDHINGDWRDNRLANLRLLCPNCHSATDTYRGRAKRNSAEAAEH</sequence>
<evidence type="ECO:0000313" key="3">
    <source>
        <dbReference type="Proteomes" id="UP001235744"/>
    </source>
</evidence>
<dbReference type="SMART" id="SM00507">
    <property type="entry name" value="HNHc"/>
    <property type="match status" value="1"/>
</dbReference>
<keyword evidence="2" id="KW-0378">Hydrolase</keyword>
<evidence type="ECO:0000259" key="1">
    <source>
        <dbReference type="SMART" id="SM00507"/>
    </source>
</evidence>
<feature type="domain" description="HNH nuclease" evidence="1">
    <location>
        <begin position="148"/>
        <end position="199"/>
    </location>
</feature>
<keyword evidence="2" id="KW-0255">Endonuclease</keyword>
<dbReference type="InterPro" id="IPR003615">
    <property type="entry name" value="HNH_nuc"/>
</dbReference>
<dbReference type="EMBL" id="CP120988">
    <property type="protein sequence ID" value="WLQ58755.1"/>
    <property type="molecule type" value="Genomic_DNA"/>
</dbReference>
<dbReference type="CDD" id="cd00085">
    <property type="entry name" value="HNHc"/>
    <property type="match status" value="1"/>
</dbReference>
<reference evidence="2 3" key="1">
    <citation type="submission" date="2023-03" db="EMBL/GenBank/DDBJ databases">
        <title>Isolation and description of six Streptomyces strains from soil environments, able to metabolize different microbial glucans.</title>
        <authorList>
            <person name="Widen T."/>
            <person name="Larsbrink J."/>
        </authorList>
    </citation>
    <scope>NUCLEOTIDE SEQUENCE [LARGE SCALE GENOMIC DNA]</scope>
    <source>
        <strain evidence="2 3">Alt2</strain>
    </source>
</reference>
<evidence type="ECO:0000313" key="2">
    <source>
        <dbReference type="EMBL" id="WLQ58755.1"/>
    </source>
</evidence>
<dbReference type="GO" id="GO:0004519">
    <property type="term" value="F:endonuclease activity"/>
    <property type="evidence" value="ECO:0007669"/>
    <property type="project" value="UniProtKB-KW"/>
</dbReference>
<gene>
    <name evidence="2" type="ORF">P8A19_26470</name>
</gene>
<organism evidence="2 3">
    <name type="scientific">Streptomyces poriferorum</name>
    <dbReference type="NCBI Taxonomy" id="2798799"/>
    <lineage>
        <taxon>Bacteria</taxon>
        <taxon>Bacillati</taxon>
        <taxon>Actinomycetota</taxon>
        <taxon>Actinomycetes</taxon>
        <taxon>Kitasatosporales</taxon>
        <taxon>Streptomycetaceae</taxon>
        <taxon>Streptomyces</taxon>
    </lineage>
</organism>
<keyword evidence="3" id="KW-1185">Reference proteome</keyword>
<protein>
    <submittedName>
        <fullName evidence="2">HNH endonuclease signature motif containing protein</fullName>
    </submittedName>
</protein>
<dbReference type="RefSeq" id="WP_306070238.1">
    <property type="nucleotide sequence ID" value="NZ_CP120988.1"/>
</dbReference>
<proteinExistence type="predicted"/>
<name>A0ABY9IU16_9ACTN</name>
<dbReference type="Proteomes" id="UP001235744">
    <property type="component" value="Chromosome"/>
</dbReference>
<keyword evidence="2" id="KW-0540">Nuclease</keyword>